<dbReference type="EnsemblMetazoa" id="CPIJ001825-RA">
    <property type="protein sequence ID" value="CPIJ001825-PA"/>
    <property type="gene ID" value="CPIJ001825"/>
</dbReference>
<dbReference type="AlphaFoldDB" id="B0W465"/>
<evidence type="ECO:0000313" key="2">
    <source>
        <dbReference type="EMBL" id="EDS32909.1"/>
    </source>
</evidence>
<reference evidence="3" key="2">
    <citation type="submission" date="2020-05" db="UniProtKB">
        <authorList>
            <consortium name="EnsemblMetazoa"/>
        </authorList>
    </citation>
    <scope>IDENTIFICATION</scope>
    <source>
        <strain evidence="3">JHB</strain>
    </source>
</reference>
<accession>B0W465</accession>
<name>B0W465_CULQU</name>
<gene>
    <name evidence="3" type="primary">6032988</name>
    <name evidence="2" type="ORF">CpipJ_CPIJ001825</name>
</gene>
<dbReference type="InParanoid" id="B0W465"/>
<dbReference type="KEGG" id="cqu:CpipJ_CPIJ001825"/>
<dbReference type="VEuPathDB" id="VectorBase:CQUJHB010945"/>
<protein>
    <submittedName>
        <fullName evidence="2 3">Uncharacterized protein</fullName>
    </submittedName>
</protein>
<dbReference type="eggNOG" id="ENOG502SAN3">
    <property type="taxonomic scope" value="Eukaryota"/>
</dbReference>
<proteinExistence type="predicted"/>
<feature type="region of interest" description="Disordered" evidence="1">
    <location>
        <begin position="69"/>
        <end position="121"/>
    </location>
</feature>
<feature type="compositionally biased region" description="Acidic residues" evidence="1">
    <location>
        <begin position="274"/>
        <end position="291"/>
    </location>
</feature>
<dbReference type="OMA" id="FDVVFEN"/>
<dbReference type="HOGENOM" id="CLU_863975_0_0_1"/>
<sequence length="322" mass="35875">MLTNDSGNESEERLESLFFDHLDKNGLLAEHNPSDSDAESDIYSKVNEFDVVFHDPTKPQQQISRAELLVDEGAPPPPASTKPRDVRRVLTSDNSTDSCTSSIVTTSGGSAPEDETAAAGPNKKLTQINTCKILQRKLELKVERAKRNYRQMYEEQDFSQDPAPKSAPLIPISRLSIPGGVLPRDVQQPLVDVAGPGPNSDDEDDLEQVSFFPRPMKKSAAGRQELSDTFSIQEMTIESDQEEEAAEYERCRKLSNSKGYKKILNRGLSADGGDYLDNDTGDFEDDDDDSQNLELLPPKSGYNLKEFAQRAFCCFRRQDFLS</sequence>
<dbReference type="EMBL" id="DS231835">
    <property type="protein sequence ID" value="EDS32909.1"/>
    <property type="molecule type" value="Genomic_DNA"/>
</dbReference>
<evidence type="ECO:0000313" key="3">
    <source>
        <dbReference type="EnsemblMetazoa" id="CPIJ001825-PA"/>
    </source>
</evidence>
<dbReference type="Proteomes" id="UP000002320">
    <property type="component" value="Unassembled WGS sequence"/>
</dbReference>
<evidence type="ECO:0000256" key="1">
    <source>
        <dbReference type="SAM" id="MobiDB-lite"/>
    </source>
</evidence>
<organism>
    <name type="scientific">Culex quinquefasciatus</name>
    <name type="common">Southern house mosquito</name>
    <name type="synonym">Culex pungens</name>
    <dbReference type="NCBI Taxonomy" id="7176"/>
    <lineage>
        <taxon>Eukaryota</taxon>
        <taxon>Metazoa</taxon>
        <taxon>Ecdysozoa</taxon>
        <taxon>Arthropoda</taxon>
        <taxon>Hexapoda</taxon>
        <taxon>Insecta</taxon>
        <taxon>Pterygota</taxon>
        <taxon>Neoptera</taxon>
        <taxon>Endopterygota</taxon>
        <taxon>Diptera</taxon>
        <taxon>Nematocera</taxon>
        <taxon>Culicoidea</taxon>
        <taxon>Culicidae</taxon>
        <taxon>Culicinae</taxon>
        <taxon>Culicini</taxon>
        <taxon>Culex</taxon>
        <taxon>Culex</taxon>
    </lineage>
</organism>
<reference evidence="2" key="1">
    <citation type="submission" date="2007-03" db="EMBL/GenBank/DDBJ databases">
        <title>Annotation of Culex pipiens quinquefasciatus.</title>
        <authorList>
            <consortium name="The Broad Institute Genome Sequencing Platform"/>
            <person name="Atkinson P.W."/>
            <person name="Hemingway J."/>
            <person name="Christensen B.M."/>
            <person name="Higgs S."/>
            <person name="Kodira C."/>
            <person name="Hannick L."/>
            <person name="Megy K."/>
            <person name="O'Leary S."/>
            <person name="Pearson M."/>
            <person name="Haas B.J."/>
            <person name="Mauceli E."/>
            <person name="Wortman J.R."/>
            <person name="Lee N.H."/>
            <person name="Guigo R."/>
            <person name="Stanke M."/>
            <person name="Alvarado L."/>
            <person name="Amedeo P."/>
            <person name="Antoine C.H."/>
            <person name="Arensburger P."/>
            <person name="Bidwell S.L."/>
            <person name="Crawford M."/>
            <person name="Camaro F."/>
            <person name="Devon K."/>
            <person name="Engels R."/>
            <person name="Hammond M."/>
            <person name="Howarth C."/>
            <person name="Koehrsen M."/>
            <person name="Lawson D."/>
            <person name="Montgomery P."/>
            <person name="Nene V."/>
            <person name="Nusbaum C."/>
            <person name="Puiu D."/>
            <person name="Romero-Severson J."/>
            <person name="Severson D.W."/>
            <person name="Shumway M."/>
            <person name="Sisk P."/>
            <person name="Stolte C."/>
            <person name="Zeng Q."/>
            <person name="Eisenstadt E."/>
            <person name="Fraser-Liggett C."/>
            <person name="Strausberg R."/>
            <person name="Galagan J."/>
            <person name="Birren B."/>
            <person name="Collins F.H."/>
        </authorList>
    </citation>
    <scope>NUCLEOTIDE SEQUENCE [LARGE SCALE GENOMIC DNA]</scope>
    <source>
        <strain evidence="2">JHB</strain>
    </source>
</reference>
<dbReference type="VEuPathDB" id="VectorBase:CPIJ001825"/>
<feature type="region of interest" description="Disordered" evidence="1">
    <location>
        <begin position="270"/>
        <end position="298"/>
    </location>
</feature>
<feature type="compositionally biased region" description="Low complexity" evidence="1">
    <location>
        <begin position="91"/>
        <end position="102"/>
    </location>
</feature>
<dbReference type="OrthoDB" id="6119141at2759"/>
<keyword evidence="4" id="KW-1185">Reference proteome</keyword>
<evidence type="ECO:0000313" key="4">
    <source>
        <dbReference type="Proteomes" id="UP000002320"/>
    </source>
</evidence>